<name>A0A2T7DYZ4_9POAL</name>
<dbReference type="EMBL" id="CM009752">
    <property type="protein sequence ID" value="PUZ60787.1"/>
    <property type="molecule type" value="Genomic_DNA"/>
</dbReference>
<dbReference type="Gramene" id="PUZ60787">
    <property type="protein sequence ID" value="PUZ60787"/>
    <property type="gene ID" value="GQ55_4G190400"/>
</dbReference>
<proteinExistence type="inferred from homology"/>
<dbReference type="Gene3D" id="1.10.1900.20">
    <property type="entry name" value="Ribosomal protein L20"/>
    <property type="match status" value="1"/>
</dbReference>
<keyword evidence="3" id="KW-0687">Ribonucleoprotein</keyword>
<dbReference type="InterPro" id="IPR005813">
    <property type="entry name" value="Ribosomal_bL20"/>
</dbReference>
<keyword evidence="2" id="KW-0689">Ribosomal protein</keyword>
<dbReference type="SUPFAM" id="SSF74731">
    <property type="entry name" value="Ribosomal protein L20"/>
    <property type="match status" value="1"/>
</dbReference>
<dbReference type="InterPro" id="IPR035566">
    <property type="entry name" value="Ribosomal_protein_bL20_C"/>
</dbReference>
<dbReference type="PANTHER" id="PTHR10986">
    <property type="entry name" value="39S RIBOSOMAL PROTEIN L20"/>
    <property type="match status" value="1"/>
</dbReference>
<reference evidence="5 6" key="1">
    <citation type="submission" date="2018-04" db="EMBL/GenBank/DDBJ databases">
        <title>WGS assembly of Panicum hallii var. hallii HAL2.</title>
        <authorList>
            <person name="Lovell J."/>
            <person name="Jenkins J."/>
            <person name="Lowry D."/>
            <person name="Mamidi S."/>
            <person name="Sreedasyam A."/>
            <person name="Weng X."/>
            <person name="Barry K."/>
            <person name="Bonette J."/>
            <person name="Campitelli B."/>
            <person name="Daum C."/>
            <person name="Gordon S."/>
            <person name="Gould B."/>
            <person name="Lipzen A."/>
            <person name="MacQueen A."/>
            <person name="Palacio-Mejia J."/>
            <person name="Plott C."/>
            <person name="Shakirov E."/>
            <person name="Shu S."/>
            <person name="Yoshinaga Y."/>
            <person name="Zane M."/>
            <person name="Rokhsar D."/>
            <person name="Grimwood J."/>
            <person name="Schmutz J."/>
            <person name="Juenger T."/>
        </authorList>
    </citation>
    <scope>NUCLEOTIDE SEQUENCE [LARGE SCALE GENOMIC DNA]</scope>
    <source>
        <strain evidence="6">cv. HAL2</strain>
    </source>
</reference>
<dbReference type="STRING" id="1504633.A0A2T7DYZ4"/>
<dbReference type="GO" id="GO:0003735">
    <property type="term" value="F:structural constituent of ribosome"/>
    <property type="evidence" value="ECO:0007669"/>
    <property type="project" value="InterPro"/>
</dbReference>
<sequence>MTRVPRGYIARRRRTKMRSFASNFRGAHLRLNQMITQQKELILNRKMLAQVAVSNPNNLYTISNKIKTIN</sequence>
<evidence type="ECO:0000256" key="2">
    <source>
        <dbReference type="ARBA" id="ARBA00022980"/>
    </source>
</evidence>
<dbReference type="GO" id="GO:1990904">
    <property type="term" value="C:ribonucleoprotein complex"/>
    <property type="evidence" value="ECO:0007669"/>
    <property type="project" value="UniProtKB-KW"/>
</dbReference>
<dbReference type="OrthoDB" id="512793at2759"/>
<protein>
    <recommendedName>
        <fullName evidence="4">Large ribosomal subunit protein bL20c</fullName>
    </recommendedName>
</protein>
<evidence type="ECO:0000313" key="5">
    <source>
        <dbReference type="EMBL" id="PUZ60787.1"/>
    </source>
</evidence>
<dbReference type="AlphaFoldDB" id="A0A2T7DYZ4"/>
<organism evidence="5 6">
    <name type="scientific">Panicum hallii var. hallii</name>
    <dbReference type="NCBI Taxonomy" id="1504633"/>
    <lineage>
        <taxon>Eukaryota</taxon>
        <taxon>Viridiplantae</taxon>
        <taxon>Streptophyta</taxon>
        <taxon>Embryophyta</taxon>
        <taxon>Tracheophyta</taxon>
        <taxon>Spermatophyta</taxon>
        <taxon>Magnoliopsida</taxon>
        <taxon>Liliopsida</taxon>
        <taxon>Poales</taxon>
        <taxon>Poaceae</taxon>
        <taxon>PACMAD clade</taxon>
        <taxon>Panicoideae</taxon>
        <taxon>Panicodae</taxon>
        <taxon>Paniceae</taxon>
        <taxon>Panicinae</taxon>
        <taxon>Panicum</taxon>
        <taxon>Panicum sect. Panicum</taxon>
    </lineage>
</organism>
<gene>
    <name evidence="5" type="ORF">GQ55_4G190400</name>
</gene>
<dbReference type="GO" id="GO:0006412">
    <property type="term" value="P:translation"/>
    <property type="evidence" value="ECO:0007669"/>
    <property type="project" value="InterPro"/>
</dbReference>
<comment type="similarity">
    <text evidence="1">Belongs to the bacterial ribosomal protein bL20 family.</text>
</comment>
<evidence type="ECO:0000256" key="1">
    <source>
        <dbReference type="ARBA" id="ARBA00007698"/>
    </source>
</evidence>
<evidence type="ECO:0000313" key="6">
    <source>
        <dbReference type="Proteomes" id="UP000244336"/>
    </source>
</evidence>
<keyword evidence="6" id="KW-1185">Reference proteome</keyword>
<dbReference type="GO" id="GO:0005840">
    <property type="term" value="C:ribosome"/>
    <property type="evidence" value="ECO:0007669"/>
    <property type="project" value="UniProtKB-KW"/>
</dbReference>
<accession>A0A2T7DYZ4</accession>
<evidence type="ECO:0000256" key="4">
    <source>
        <dbReference type="ARBA" id="ARBA00035295"/>
    </source>
</evidence>
<evidence type="ECO:0000256" key="3">
    <source>
        <dbReference type="ARBA" id="ARBA00023274"/>
    </source>
</evidence>
<dbReference type="GO" id="GO:0019843">
    <property type="term" value="F:rRNA binding"/>
    <property type="evidence" value="ECO:0007669"/>
    <property type="project" value="InterPro"/>
</dbReference>
<dbReference type="Proteomes" id="UP000244336">
    <property type="component" value="Chromosome 4"/>
</dbReference>